<dbReference type="Proteomes" id="UP001159364">
    <property type="component" value="Linkage Group LG07"/>
</dbReference>
<comment type="caution">
    <text evidence="2">The sequence shown here is derived from an EMBL/GenBank/DDBJ whole genome shotgun (WGS) entry which is preliminary data.</text>
</comment>
<feature type="compositionally biased region" description="Basic and acidic residues" evidence="1">
    <location>
        <begin position="305"/>
        <end position="315"/>
    </location>
</feature>
<dbReference type="EMBL" id="JAIWQS010000007">
    <property type="protein sequence ID" value="KAJ8760549.1"/>
    <property type="molecule type" value="Genomic_DNA"/>
</dbReference>
<dbReference type="GO" id="GO:0009786">
    <property type="term" value="P:regulation of asymmetric cell division"/>
    <property type="evidence" value="ECO:0007669"/>
    <property type="project" value="InterPro"/>
</dbReference>
<organism evidence="2 3">
    <name type="scientific">Erythroxylum novogranatense</name>
    <dbReference type="NCBI Taxonomy" id="1862640"/>
    <lineage>
        <taxon>Eukaryota</taxon>
        <taxon>Viridiplantae</taxon>
        <taxon>Streptophyta</taxon>
        <taxon>Embryophyta</taxon>
        <taxon>Tracheophyta</taxon>
        <taxon>Spermatophyta</taxon>
        <taxon>Magnoliopsida</taxon>
        <taxon>eudicotyledons</taxon>
        <taxon>Gunneridae</taxon>
        <taxon>Pentapetalae</taxon>
        <taxon>rosids</taxon>
        <taxon>fabids</taxon>
        <taxon>Malpighiales</taxon>
        <taxon>Erythroxylaceae</taxon>
        <taxon>Erythroxylum</taxon>
    </lineage>
</organism>
<dbReference type="AlphaFoldDB" id="A0AAV8T2D8"/>
<protein>
    <submittedName>
        <fullName evidence="2">Uncharacterized protein</fullName>
    </submittedName>
</protein>
<reference evidence="2 3" key="1">
    <citation type="submission" date="2021-09" db="EMBL/GenBank/DDBJ databases">
        <title>Genomic insights and catalytic innovation underlie evolution of tropane alkaloids biosynthesis.</title>
        <authorList>
            <person name="Wang Y.-J."/>
            <person name="Tian T."/>
            <person name="Huang J.-P."/>
            <person name="Huang S.-X."/>
        </authorList>
    </citation>
    <scope>NUCLEOTIDE SEQUENCE [LARGE SCALE GENOMIC DNA]</scope>
    <source>
        <strain evidence="2">KIB-2018</strain>
        <tissue evidence="2">Leaf</tissue>
    </source>
</reference>
<sequence>MRENNLVDDEKVIRDFVAPMPTTHPSSELQSFGKDSGLQMDKRVIEHELPELKVCYEENTNHVIKDICVDEGVPSQDKVLFDTDVEKNVCTILRPGKDRDGGMSHESHGTEESFPDWEKCAAEKENRYLHLPVADARKSSEEKGFINQLSRKLEPENLILREGVRDDSMEKLTNLTIKGAFSLKDLLSIAQFGEELSRSKSSKSSTVEIEELHSVQMPSGNVLVPPFSAHEKYENDGEGRIPIQVVSTAEDTDYSQEAFLTTALVGTAIDRSDLSQDKTTLDAALESTDTGGKSRKPTSHAFKSVTEESPSRMVDEVPCDSKLGTRSITHDFGSFATRASSSEGCLQNVDHDHPQIQYSSYSCRLEDSNAKPLSSQFQYNVGESSFSSACPPSGLITYSGPIVGSGSLSVRSDSSTTSIRSFAFPVLQTEWNSSPVRMAKANRRQLQKHRRWRDSILCCRF</sequence>
<evidence type="ECO:0000313" key="2">
    <source>
        <dbReference type="EMBL" id="KAJ8760549.1"/>
    </source>
</evidence>
<evidence type="ECO:0000313" key="3">
    <source>
        <dbReference type="Proteomes" id="UP001159364"/>
    </source>
</evidence>
<dbReference type="InterPro" id="IPR040378">
    <property type="entry name" value="BASL"/>
</dbReference>
<dbReference type="PANTHER" id="PTHR33914">
    <property type="entry name" value="18S PRE-RIBOSOMAL ASSEMBLY PROTEIN GAR2-LIKE PROTEIN"/>
    <property type="match status" value="1"/>
</dbReference>
<gene>
    <name evidence="2" type="ORF">K2173_015216</name>
</gene>
<keyword evidence="3" id="KW-1185">Reference proteome</keyword>
<feature type="region of interest" description="Disordered" evidence="1">
    <location>
        <begin position="96"/>
        <end position="115"/>
    </location>
</feature>
<proteinExistence type="predicted"/>
<dbReference type="PANTHER" id="PTHR33914:SF16">
    <property type="entry name" value="18S PRE-RIBOSOMAL ASSEMBLY PROTEIN GAR2-RELATED PROTEIN"/>
    <property type="match status" value="1"/>
</dbReference>
<name>A0AAV8T2D8_9ROSI</name>
<feature type="region of interest" description="Disordered" evidence="1">
    <location>
        <begin position="285"/>
        <end position="316"/>
    </location>
</feature>
<evidence type="ECO:0000256" key="1">
    <source>
        <dbReference type="SAM" id="MobiDB-lite"/>
    </source>
</evidence>
<accession>A0AAV8T2D8</accession>